<evidence type="ECO:0000256" key="1">
    <source>
        <dbReference type="SAM" id="Phobius"/>
    </source>
</evidence>
<sequence length="57" mass="6465">MKMKNIFKWIALNLPQFLLICGFFVFSIGWYFVNLPAGLIATGISLIILAFLIIKSD</sequence>
<accession>A0ABR5P3H9</accession>
<name>A0ABR5P3H9_9LACO</name>
<protein>
    <submittedName>
        <fullName evidence="2">Uncharacterized protein</fullName>
    </submittedName>
</protein>
<keyword evidence="1" id="KW-0472">Membrane</keyword>
<dbReference type="EMBL" id="AZDO01000139">
    <property type="protein sequence ID" value="KRK90900.1"/>
    <property type="molecule type" value="Genomic_DNA"/>
</dbReference>
<keyword evidence="3" id="KW-1185">Reference proteome</keyword>
<organism evidence="2 3">
    <name type="scientific">Companilactobacillus futsaii JCM 17355</name>
    <dbReference type="NCBI Taxonomy" id="1423818"/>
    <lineage>
        <taxon>Bacteria</taxon>
        <taxon>Bacillati</taxon>
        <taxon>Bacillota</taxon>
        <taxon>Bacilli</taxon>
        <taxon>Lactobacillales</taxon>
        <taxon>Lactobacillaceae</taxon>
        <taxon>Companilactobacillus</taxon>
    </lineage>
</organism>
<proteinExistence type="predicted"/>
<feature type="transmembrane region" description="Helical" evidence="1">
    <location>
        <begin position="37"/>
        <end position="54"/>
    </location>
</feature>
<dbReference type="Proteomes" id="UP000051379">
    <property type="component" value="Unassembled WGS sequence"/>
</dbReference>
<keyword evidence="1" id="KW-0812">Transmembrane</keyword>
<reference evidence="2 3" key="1">
    <citation type="journal article" date="2015" name="Genome Announc.">
        <title>Expanding the biotechnology potential of lactobacilli through comparative genomics of 213 strains and associated genera.</title>
        <authorList>
            <person name="Sun Z."/>
            <person name="Harris H.M."/>
            <person name="McCann A."/>
            <person name="Guo C."/>
            <person name="Argimon S."/>
            <person name="Zhang W."/>
            <person name="Yang X."/>
            <person name="Jeffery I.B."/>
            <person name="Cooney J.C."/>
            <person name="Kagawa T.F."/>
            <person name="Liu W."/>
            <person name="Song Y."/>
            <person name="Salvetti E."/>
            <person name="Wrobel A."/>
            <person name="Rasinkangas P."/>
            <person name="Parkhill J."/>
            <person name="Rea M.C."/>
            <person name="O'Sullivan O."/>
            <person name="Ritari J."/>
            <person name="Douillard F.P."/>
            <person name="Paul Ross R."/>
            <person name="Yang R."/>
            <person name="Briner A.E."/>
            <person name="Felis G.E."/>
            <person name="de Vos W.M."/>
            <person name="Barrangou R."/>
            <person name="Klaenhammer T.R."/>
            <person name="Caufield P.W."/>
            <person name="Cui Y."/>
            <person name="Zhang H."/>
            <person name="O'Toole P.W."/>
        </authorList>
    </citation>
    <scope>NUCLEOTIDE SEQUENCE [LARGE SCALE GENOMIC DNA]</scope>
    <source>
        <strain evidence="2 3">JCM 17355</strain>
    </source>
</reference>
<keyword evidence="1" id="KW-1133">Transmembrane helix</keyword>
<evidence type="ECO:0000313" key="3">
    <source>
        <dbReference type="Proteomes" id="UP000051379"/>
    </source>
</evidence>
<comment type="caution">
    <text evidence="2">The sequence shown here is derived from an EMBL/GenBank/DDBJ whole genome shotgun (WGS) entry which is preliminary data.</text>
</comment>
<evidence type="ECO:0000313" key="2">
    <source>
        <dbReference type="EMBL" id="KRK90900.1"/>
    </source>
</evidence>
<feature type="transmembrane region" description="Helical" evidence="1">
    <location>
        <begin position="12"/>
        <end position="31"/>
    </location>
</feature>
<gene>
    <name evidence="2" type="ORF">FC88_GL001592</name>
</gene>